<comment type="caution">
    <text evidence="1">The sequence shown here is derived from an EMBL/GenBank/DDBJ whole genome shotgun (WGS) entry which is preliminary data.</text>
</comment>
<organism evidence="1 2">
    <name type="scientific">Raoultella planticola</name>
    <name type="common">Klebsiella planticola</name>
    <dbReference type="NCBI Taxonomy" id="575"/>
    <lineage>
        <taxon>Bacteria</taxon>
        <taxon>Pseudomonadati</taxon>
        <taxon>Pseudomonadota</taxon>
        <taxon>Gammaproteobacteria</taxon>
        <taxon>Enterobacterales</taxon>
        <taxon>Enterobacteriaceae</taxon>
        <taxon>Klebsiella/Raoultella group</taxon>
        <taxon>Raoultella</taxon>
    </lineage>
</organism>
<reference evidence="1 2" key="1">
    <citation type="submission" date="2018-06" db="EMBL/GenBank/DDBJ databases">
        <title>Carbapenemase-producing Enterobacteriaceae present in wastewater treatment plant effluent and nearby surface waters in the US.</title>
        <authorList>
            <person name="Mathys D.A."/>
            <person name="Mollenkopf D.F."/>
            <person name="Feicht S.M."/>
            <person name="Adams R.J."/>
            <person name="Albers A.L."/>
            <person name="Stuever D.M."/>
            <person name="Daniels J.B."/>
            <person name="Wittum T.E."/>
        </authorList>
    </citation>
    <scope>NUCLEOTIDE SEQUENCE [LARGE SCALE GENOMIC DNA]</scope>
    <source>
        <strain evidence="1 2">GEO_47_Down_B</strain>
    </source>
</reference>
<accession>A0A443VU95</accession>
<gene>
    <name evidence="1" type="ORF">DN603_00915</name>
</gene>
<evidence type="ECO:0000313" key="2">
    <source>
        <dbReference type="Proteomes" id="UP000288843"/>
    </source>
</evidence>
<proteinExistence type="predicted"/>
<evidence type="ECO:0000313" key="1">
    <source>
        <dbReference type="EMBL" id="RWT26148.1"/>
    </source>
</evidence>
<dbReference type="Proteomes" id="UP000288843">
    <property type="component" value="Unassembled WGS sequence"/>
</dbReference>
<sequence length="88" mass="10237">MRNQNHLLTMIYQDATAGRPFRQIARRTSKPAITQSAGARCGQWWRGVADPLFVRFRTGLAIKTIKTTLINQRDITPWNRNHKNHNDH</sequence>
<name>A0A443VU95_RAOPL</name>
<dbReference type="EMBL" id="QKOX01000001">
    <property type="protein sequence ID" value="RWT26148.1"/>
    <property type="molecule type" value="Genomic_DNA"/>
</dbReference>
<protein>
    <submittedName>
        <fullName evidence="1">Uncharacterized protein</fullName>
    </submittedName>
</protein>
<dbReference type="AlphaFoldDB" id="A0A443VU95"/>